<accession>A0A8J4EG31</accession>
<keyword evidence="2" id="KW-1185">Reference proteome</keyword>
<dbReference type="InterPro" id="IPR035944">
    <property type="entry name" value="YfbM-like_sf"/>
</dbReference>
<dbReference type="Proteomes" id="UP000635606">
    <property type="component" value="Unassembled WGS sequence"/>
</dbReference>
<dbReference type="SUPFAM" id="SSF111069">
    <property type="entry name" value="Hypothetical protein yfbM"/>
    <property type="match status" value="1"/>
</dbReference>
<reference evidence="1" key="1">
    <citation type="submission" date="2021-01" db="EMBL/GenBank/DDBJ databases">
        <title>Whole genome shotgun sequence of Virgisporangium ochraceum NBRC 16418.</title>
        <authorList>
            <person name="Komaki H."/>
            <person name="Tamura T."/>
        </authorList>
    </citation>
    <scope>NUCLEOTIDE SEQUENCE</scope>
    <source>
        <strain evidence="1">NBRC 16418</strain>
    </source>
</reference>
<dbReference type="Pfam" id="PF08974">
    <property type="entry name" value="DUF1877"/>
    <property type="match status" value="1"/>
</dbReference>
<protein>
    <recommendedName>
        <fullName evidence="3">DUF1877 family protein</fullName>
    </recommendedName>
</protein>
<sequence>MLGVHFAVTAVQEKAWDAIHRCLTGGTLDPDAGEYPLSHAVAGGRHLHEEYYVVYVTAAEVRDVAAALRGVDRAWLRTRFDAIDDPDYAGAGDDGDFEYTWTNLADLRAFYDRAAAAGRAVVFTAT</sequence>
<comment type="caution">
    <text evidence="1">The sequence shown here is derived from an EMBL/GenBank/DDBJ whole genome shotgun (WGS) entry which is preliminary data.</text>
</comment>
<proteinExistence type="predicted"/>
<dbReference type="AlphaFoldDB" id="A0A8J4EG31"/>
<evidence type="ECO:0008006" key="3">
    <source>
        <dbReference type="Google" id="ProtNLM"/>
    </source>
</evidence>
<organism evidence="1 2">
    <name type="scientific">Virgisporangium ochraceum</name>
    <dbReference type="NCBI Taxonomy" id="65505"/>
    <lineage>
        <taxon>Bacteria</taxon>
        <taxon>Bacillati</taxon>
        <taxon>Actinomycetota</taxon>
        <taxon>Actinomycetes</taxon>
        <taxon>Micromonosporales</taxon>
        <taxon>Micromonosporaceae</taxon>
        <taxon>Virgisporangium</taxon>
    </lineage>
</organism>
<evidence type="ECO:0000313" key="1">
    <source>
        <dbReference type="EMBL" id="GIJ73464.1"/>
    </source>
</evidence>
<dbReference type="Gene3D" id="3.40.1760.10">
    <property type="entry name" value="YfbM-like super family"/>
    <property type="match status" value="1"/>
</dbReference>
<name>A0A8J4EG31_9ACTN</name>
<dbReference type="RefSeq" id="WP_203933288.1">
    <property type="nucleotide sequence ID" value="NZ_BOPH01000115.1"/>
</dbReference>
<evidence type="ECO:0000313" key="2">
    <source>
        <dbReference type="Proteomes" id="UP000635606"/>
    </source>
</evidence>
<gene>
    <name evidence="1" type="ORF">Voc01_083810</name>
</gene>
<dbReference type="EMBL" id="BOPH01000115">
    <property type="protein sequence ID" value="GIJ73464.1"/>
    <property type="molecule type" value="Genomic_DNA"/>
</dbReference>
<dbReference type="InterPro" id="IPR015068">
    <property type="entry name" value="DUF1877"/>
</dbReference>